<comment type="caution">
    <text evidence="3">The sequence shown here is derived from an EMBL/GenBank/DDBJ whole genome shotgun (WGS) entry which is preliminary data.</text>
</comment>
<dbReference type="EMBL" id="JAFLVR010000024">
    <property type="protein sequence ID" value="MBO0452753.1"/>
    <property type="molecule type" value="Genomic_DNA"/>
</dbReference>
<organism evidence="3 4">
    <name type="scientific">Candidatus Enterococcus murrayae</name>
    <dbReference type="NCBI Taxonomy" id="2815321"/>
    <lineage>
        <taxon>Bacteria</taxon>
        <taxon>Bacillati</taxon>
        <taxon>Bacillota</taxon>
        <taxon>Bacilli</taxon>
        <taxon>Lactobacillales</taxon>
        <taxon>Enterococcaceae</taxon>
        <taxon>Enterococcus</taxon>
    </lineage>
</organism>
<keyword evidence="1" id="KW-0732">Signal</keyword>
<dbReference type="Pfam" id="PF01551">
    <property type="entry name" value="Peptidase_M23"/>
    <property type="match status" value="1"/>
</dbReference>
<accession>A0ABS3HHL8</accession>
<evidence type="ECO:0000256" key="1">
    <source>
        <dbReference type="SAM" id="SignalP"/>
    </source>
</evidence>
<gene>
    <name evidence="3" type="ORF">JZO85_10750</name>
</gene>
<dbReference type="InterPro" id="IPR050570">
    <property type="entry name" value="Cell_wall_metabolism_enzyme"/>
</dbReference>
<feature type="domain" description="M23ase beta-sheet core" evidence="2">
    <location>
        <begin position="157"/>
        <end position="216"/>
    </location>
</feature>
<dbReference type="PANTHER" id="PTHR21666">
    <property type="entry name" value="PEPTIDASE-RELATED"/>
    <property type="match status" value="1"/>
</dbReference>
<dbReference type="PANTHER" id="PTHR21666:SF270">
    <property type="entry name" value="MUREIN HYDROLASE ACTIVATOR ENVC"/>
    <property type="match status" value="1"/>
</dbReference>
<evidence type="ECO:0000259" key="2">
    <source>
        <dbReference type="Pfam" id="PF01551"/>
    </source>
</evidence>
<feature type="signal peptide" evidence="1">
    <location>
        <begin position="1"/>
        <end position="23"/>
    </location>
</feature>
<reference evidence="3 4" key="1">
    <citation type="submission" date="2021-03" db="EMBL/GenBank/DDBJ databases">
        <title>Enterococcal diversity collection.</title>
        <authorList>
            <person name="Gilmore M.S."/>
            <person name="Schwartzman J."/>
            <person name="Van Tyne D."/>
            <person name="Martin M."/>
            <person name="Earl A.M."/>
            <person name="Manson A.L."/>
            <person name="Straub T."/>
            <person name="Salamzade R."/>
            <person name="Saavedra J."/>
            <person name="Lebreton F."/>
            <person name="Prichula J."/>
            <person name="Schaufler K."/>
            <person name="Gaca A."/>
            <person name="Sgardioli B."/>
            <person name="Wagenaar J."/>
            <person name="Strong T."/>
        </authorList>
    </citation>
    <scope>NUCLEOTIDE SEQUENCE [LARGE SCALE GENOMIC DNA]</scope>
    <source>
        <strain evidence="3 4">MJM16</strain>
    </source>
</reference>
<proteinExistence type="predicted"/>
<dbReference type="Gene3D" id="2.70.70.10">
    <property type="entry name" value="Glucose Permease (Domain IIA)"/>
    <property type="match status" value="1"/>
</dbReference>
<name>A0ABS3HHL8_9ENTE</name>
<dbReference type="Proteomes" id="UP000664495">
    <property type="component" value="Unassembled WGS sequence"/>
</dbReference>
<feature type="chain" id="PRO_5046817080" evidence="1">
    <location>
        <begin position="24"/>
        <end position="259"/>
    </location>
</feature>
<evidence type="ECO:0000313" key="3">
    <source>
        <dbReference type="EMBL" id="MBO0452753.1"/>
    </source>
</evidence>
<protein>
    <submittedName>
        <fullName evidence="3">M23 family metallopeptidase</fullName>
    </submittedName>
</protein>
<dbReference type="RefSeq" id="WP_207108527.1">
    <property type="nucleotide sequence ID" value="NZ_JAFLVR010000024.1"/>
</dbReference>
<dbReference type="CDD" id="cd12797">
    <property type="entry name" value="M23_peptidase"/>
    <property type="match status" value="1"/>
</dbReference>
<evidence type="ECO:0000313" key="4">
    <source>
        <dbReference type="Proteomes" id="UP000664495"/>
    </source>
</evidence>
<keyword evidence="4" id="KW-1185">Reference proteome</keyword>
<sequence length="259" mass="28817">MKRILILIGCCLILLLVFSQETAKSPPLQKKGFSMEKATHTIVFPLRGEWYTETSPVDRVPSHGTDRFGLRYAFDFIQKDPTGSSHTAKSADYLFTGISLDKYYCFGQPVYAPFDGEIVTLKNNTFDGDKASWIHDQTTAIRHSLFFNPEQDGFETIAGNYVVIKQATGIYAAFCHLQKDSIAVTEGSSIQQGTYLGNVGHSGNSTEPHLHFQLMDSAIIETANGLPFVFDAYETYNGHSWELVKSQLPAAGERVRSIN</sequence>
<dbReference type="SUPFAM" id="SSF51261">
    <property type="entry name" value="Duplicated hybrid motif"/>
    <property type="match status" value="1"/>
</dbReference>
<dbReference type="InterPro" id="IPR011055">
    <property type="entry name" value="Dup_hybrid_motif"/>
</dbReference>
<dbReference type="InterPro" id="IPR016047">
    <property type="entry name" value="M23ase_b-sheet_dom"/>
</dbReference>